<dbReference type="Proteomes" id="UP000749559">
    <property type="component" value="Unassembled WGS sequence"/>
</dbReference>
<dbReference type="GO" id="GO:0006493">
    <property type="term" value="P:protein O-linked glycosylation"/>
    <property type="evidence" value="ECO:0007669"/>
    <property type="project" value="TreeGrafter"/>
</dbReference>
<comment type="similarity">
    <text evidence="2 11">Belongs to the glycosyltransferase 31 family.</text>
</comment>
<keyword evidence="8 11" id="KW-0333">Golgi apparatus</keyword>
<comment type="subcellular location">
    <subcellularLocation>
        <location evidence="1 11">Golgi apparatus membrane</location>
        <topology evidence="1 11">Single-pass type II membrane protein</topology>
    </subcellularLocation>
</comment>
<dbReference type="EMBL" id="CAIIXF020000005">
    <property type="protein sequence ID" value="CAH1783409.1"/>
    <property type="molecule type" value="Genomic_DNA"/>
</dbReference>
<sequence length="408" mass="48197">MDLNCKTIKLTLFVSLTIYMILFGYFLYPLLNITVSYKNIISPVTKRLAFGQKIQTFSKGKKALTFIEDLDEKCEDFHKESIELKKCSDTVHEKYGHHTKNYTLPTIRQDRCHCCFPKLSYIFNSNKVCAGAQPIEIVIFITSTYNRRTRRDILRQTWASHEAEKLYNTRHVFLFGMSKNKTVNYLIKKENNEFQDMVQGDFLDSYRNLTYKTIFGIRWAVQFCPNAKFVMKTDDDMWVNTRHLVANMSQWETKNSTNHLIGNCKYKDYPHRWKTSKWYVTKEEYPHTLYPGLCSGAGYMMSQNLSREIARISRNIPYFFLEDVYVSLCIEALGAPYGLYNISRFADARPIRYKSCEIHGQYTAHNVPGYQMLNEWKNTTNCLKHFLKLSQNSRFLGLYNRTWKYKND</sequence>
<organism evidence="12 13">
    <name type="scientific">Owenia fusiformis</name>
    <name type="common">Polychaete worm</name>
    <dbReference type="NCBI Taxonomy" id="6347"/>
    <lineage>
        <taxon>Eukaryota</taxon>
        <taxon>Metazoa</taxon>
        <taxon>Spiralia</taxon>
        <taxon>Lophotrochozoa</taxon>
        <taxon>Annelida</taxon>
        <taxon>Polychaeta</taxon>
        <taxon>Sedentaria</taxon>
        <taxon>Canalipalpata</taxon>
        <taxon>Sabellida</taxon>
        <taxon>Oweniida</taxon>
        <taxon>Oweniidae</taxon>
        <taxon>Owenia</taxon>
    </lineage>
</organism>
<dbReference type="InterPro" id="IPR029044">
    <property type="entry name" value="Nucleotide-diphossugar_trans"/>
</dbReference>
<keyword evidence="4" id="KW-0808">Transferase</keyword>
<evidence type="ECO:0000256" key="5">
    <source>
        <dbReference type="ARBA" id="ARBA00022692"/>
    </source>
</evidence>
<evidence type="ECO:0000256" key="2">
    <source>
        <dbReference type="ARBA" id="ARBA00008661"/>
    </source>
</evidence>
<evidence type="ECO:0000256" key="3">
    <source>
        <dbReference type="ARBA" id="ARBA00022676"/>
    </source>
</evidence>
<keyword evidence="3 11" id="KW-0328">Glycosyltransferase</keyword>
<reference evidence="12" key="1">
    <citation type="submission" date="2022-03" db="EMBL/GenBank/DDBJ databases">
        <authorList>
            <person name="Martin C."/>
        </authorList>
    </citation>
    <scope>NUCLEOTIDE SEQUENCE</scope>
</reference>
<dbReference type="PANTHER" id="PTHR11214">
    <property type="entry name" value="BETA-1,3-N-ACETYLGLUCOSAMINYLTRANSFERASE"/>
    <property type="match status" value="1"/>
</dbReference>
<dbReference type="FunFam" id="3.90.550.50:FF:000001">
    <property type="entry name" value="Hexosyltransferase"/>
    <property type="match status" value="1"/>
</dbReference>
<dbReference type="InterPro" id="IPR002659">
    <property type="entry name" value="Glyco_trans_31"/>
</dbReference>
<dbReference type="Pfam" id="PF01762">
    <property type="entry name" value="Galactosyl_T"/>
    <property type="match status" value="1"/>
</dbReference>
<dbReference type="GO" id="GO:0000139">
    <property type="term" value="C:Golgi membrane"/>
    <property type="evidence" value="ECO:0007669"/>
    <property type="project" value="UniProtKB-SubCell"/>
</dbReference>
<dbReference type="EC" id="2.4.1.-" evidence="11"/>
<proteinExistence type="inferred from homology"/>
<dbReference type="SUPFAM" id="SSF53448">
    <property type="entry name" value="Nucleotide-diphospho-sugar transferases"/>
    <property type="match status" value="1"/>
</dbReference>
<evidence type="ECO:0000313" key="13">
    <source>
        <dbReference type="Proteomes" id="UP000749559"/>
    </source>
</evidence>
<evidence type="ECO:0000256" key="7">
    <source>
        <dbReference type="ARBA" id="ARBA00022989"/>
    </source>
</evidence>
<evidence type="ECO:0000313" key="12">
    <source>
        <dbReference type="EMBL" id="CAH1783409.1"/>
    </source>
</evidence>
<evidence type="ECO:0000256" key="9">
    <source>
        <dbReference type="ARBA" id="ARBA00023136"/>
    </source>
</evidence>
<dbReference type="AlphaFoldDB" id="A0A8S4NSF4"/>
<evidence type="ECO:0000256" key="1">
    <source>
        <dbReference type="ARBA" id="ARBA00004323"/>
    </source>
</evidence>
<keyword evidence="13" id="KW-1185">Reference proteome</keyword>
<keyword evidence="6 11" id="KW-0735">Signal-anchor</keyword>
<keyword evidence="9 11" id="KW-0472">Membrane</keyword>
<evidence type="ECO:0000256" key="10">
    <source>
        <dbReference type="ARBA" id="ARBA00023180"/>
    </source>
</evidence>
<name>A0A8S4NSF4_OWEFU</name>
<evidence type="ECO:0000256" key="6">
    <source>
        <dbReference type="ARBA" id="ARBA00022968"/>
    </source>
</evidence>
<accession>A0A8S4NSF4</accession>
<feature type="transmembrane region" description="Helical" evidence="11">
    <location>
        <begin position="12"/>
        <end position="31"/>
    </location>
</feature>
<dbReference type="Gene3D" id="3.90.550.50">
    <property type="match status" value="1"/>
</dbReference>
<evidence type="ECO:0000256" key="4">
    <source>
        <dbReference type="ARBA" id="ARBA00022679"/>
    </source>
</evidence>
<dbReference type="GO" id="GO:0016758">
    <property type="term" value="F:hexosyltransferase activity"/>
    <property type="evidence" value="ECO:0007669"/>
    <property type="project" value="InterPro"/>
</dbReference>
<evidence type="ECO:0000256" key="11">
    <source>
        <dbReference type="RuleBase" id="RU363063"/>
    </source>
</evidence>
<keyword evidence="5 11" id="KW-0812">Transmembrane</keyword>
<dbReference type="PANTHER" id="PTHR11214:SF314">
    <property type="entry name" value="HEXOSYLTRANSFERASE"/>
    <property type="match status" value="1"/>
</dbReference>
<dbReference type="OrthoDB" id="2139606at2759"/>
<keyword evidence="7 11" id="KW-1133">Transmembrane helix</keyword>
<gene>
    <name evidence="12" type="ORF">OFUS_LOCUS9756</name>
</gene>
<evidence type="ECO:0000256" key="8">
    <source>
        <dbReference type="ARBA" id="ARBA00023034"/>
    </source>
</evidence>
<protein>
    <recommendedName>
        <fullName evidence="11">Hexosyltransferase</fullName>
        <ecNumber evidence="11">2.4.1.-</ecNumber>
    </recommendedName>
</protein>
<keyword evidence="10" id="KW-0325">Glycoprotein</keyword>
<comment type="caution">
    <text evidence="12">The sequence shown here is derived from an EMBL/GenBank/DDBJ whole genome shotgun (WGS) entry which is preliminary data.</text>
</comment>